<proteinExistence type="predicted"/>
<feature type="transmembrane region" description="Helical" evidence="1">
    <location>
        <begin position="51"/>
        <end position="71"/>
    </location>
</feature>
<dbReference type="Proteomes" id="UP000823201">
    <property type="component" value="Unassembled WGS sequence"/>
</dbReference>
<dbReference type="Pfam" id="PF11188">
    <property type="entry name" value="DUF2975"/>
    <property type="match status" value="1"/>
</dbReference>
<keyword evidence="1" id="KW-1133">Transmembrane helix</keyword>
<comment type="caution">
    <text evidence="2">The sequence shown here is derived from an EMBL/GenBank/DDBJ whole genome shotgun (WGS) entry which is preliminary data.</text>
</comment>
<feature type="transmembrane region" description="Helical" evidence="1">
    <location>
        <begin position="12"/>
        <end position="31"/>
    </location>
</feature>
<dbReference type="RefSeq" id="WP_205005387.1">
    <property type="nucleotide sequence ID" value="NZ_CBCRXA010000003.1"/>
</dbReference>
<keyword evidence="1" id="KW-0472">Membrane</keyword>
<dbReference type="EMBL" id="JAFBEV010000003">
    <property type="protein sequence ID" value="MBM7657023.1"/>
    <property type="molecule type" value="Genomic_DNA"/>
</dbReference>
<gene>
    <name evidence="2" type="ORF">JOC27_000464</name>
</gene>
<evidence type="ECO:0000313" key="3">
    <source>
        <dbReference type="Proteomes" id="UP000823201"/>
    </source>
</evidence>
<evidence type="ECO:0000256" key="1">
    <source>
        <dbReference type="SAM" id="Phobius"/>
    </source>
</evidence>
<feature type="transmembrane region" description="Helical" evidence="1">
    <location>
        <begin position="119"/>
        <end position="139"/>
    </location>
</feature>
<keyword evidence="3" id="KW-1185">Reference proteome</keyword>
<organism evidence="2 3">
    <name type="scientific">Sporolactobacillus spathodeae</name>
    <dbReference type="NCBI Taxonomy" id="1465502"/>
    <lineage>
        <taxon>Bacteria</taxon>
        <taxon>Bacillati</taxon>
        <taxon>Bacillota</taxon>
        <taxon>Bacilli</taxon>
        <taxon>Bacillales</taxon>
        <taxon>Sporolactobacillaceae</taxon>
        <taxon>Sporolactobacillus</taxon>
    </lineage>
</organism>
<keyword evidence="1" id="KW-0812">Transmembrane</keyword>
<dbReference type="InterPro" id="IPR021354">
    <property type="entry name" value="DUF2975"/>
</dbReference>
<reference evidence="2 3" key="1">
    <citation type="submission" date="2021-01" db="EMBL/GenBank/DDBJ databases">
        <title>Genomic Encyclopedia of Type Strains, Phase IV (KMG-IV): sequencing the most valuable type-strain genomes for metagenomic binning, comparative biology and taxonomic classification.</title>
        <authorList>
            <person name="Goeker M."/>
        </authorList>
    </citation>
    <scope>NUCLEOTIDE SEQUENCE [LARGE SCALE GENOMIC DNA]</scope>
    <source>
        <strain evidence="2 3">DSM 100968</strain>
    </source>
</reference>
<evidence type="ECO:0000313" key="2">
    <source>
        <dbReference type="EMBL" id="MBM7657023.1"/>
    </source>
</evidence>
<protein>
    <recommendedName>
        <fullName evidence="4">DUF2975 domain-containing protein</fullName>
    </recommendedName>
</protein>
<evidence type="ECO:0008006" key="4">
    <source>
        <dbReference type="Google" id="ProtNLM"/>
    </source>
</evidence>
<sequence length="153" mass="17724">MLILDQKGLSGWVKLLLDLIFIGGALIFLSLPWSVNWYERLLPEESNENYWFLLIFLYVTGFFALEIVFELRRIFNTLNKHDPFLIENVRSLQHMAVASFLITAGYIVKIIFFNSFLTIIIAMVFVIAGLFSLVLSEVFHQAVMVKEENDLTI</sequence>
<accession>A0ABS2Q5G7</accession>
<name>A0ABS2Q5G7_9BACL</name>
<feature type="transmembrane region" description="Helical" evidence="1">
    <location>
        <begin position="92"/>
        <end position="113"/>
    </location>
</feature>